<comment type="caution">
    <text evidence="2">The sequence shown here is derived from an EMBL/GenBank/DDBJ whole genome shotgun (WGS) entry which is preliminary data.</text>
</comment>
<feature type="compositionally biased region" description="Gly residues" evidence="1">
    <location>
        <begin position="43"/>
        <end position="57"/>
    </location>
</feature>
<protein>
    <submittedName>
        <fullName evidence="2">Uncharacterized protein</fullName>
    </submittedName>
</protein>
<organism evidence="2 3">
    <name type="scientific">Streptomyces olivaceiscleroticus</name>
    <dbReference type="NCBI Taxonomy" id="68245"/>
    <lineage>
        <taxon>Bacteria</taxon>
        <taxon>Bacillati</taxon>
        <taxon>Actinomycetota</taxon>
        <taxon>Actinomycetes</taxon>
        <taxon>Kitasatosporales</taxon>
        <taxon>Streptomycetaceae</taxon>
        <taxon>Streptomyces</taxon>
    </lineage>
</organism>
<evidence type="ECO:0000313" key="2">
    <source>
        <dbReference type="EMBL" id="GAA0453874.1"/>
    </source>
</evidence>
<dbReference type="InterPro" id="IPR054206">
    <property type="entry name" value="DUF6912"/>
</dbReference>
<name>A0ABP3JHJ4_9ACTN</name>
<proteinExistence type="predicted"/>
<dbReference type="EMBL" id="BAAABY010000010">
    <property type="protein sequence ID" value="GAA0453874.1"/>
    <property type="molecule type" value="Genomic_DNA"/>
</dbReference>
<reference evidence="3" key="1">
    <citation type="journal article" date="2019" name="Int. J. Syst. Evol. Microbiol.">
        <title>The Global Catalogue of Microorganisms (GCM) 10K type strain sequencing project: providing services to taxonomists for standard genome sequencing and annotation.</title>
        <authorList>
            <consortium name="The Broad Institute Genomics Platform"/>
            <consortium name="The Broad Institute Genome Sequencing Center for Infectious Disease"/>
            <person name="Wu L."/>
            <person name="Ma J."/>
        </authorList>
    </citation>
    <scope>NUCLEOTIDE SEQUENCE [LARGE SCALE GENOMIC DNA]</scope>
    <source>
        <strain evidence="3">JCM 4805</strain>
    </source>
</reference>
<sequence>MGRFYRGGRRGGKAVVNATEGAGRFTYQGDARRVAWTRAASGGVSGGPFQGRTGGTKGDPRPYAGCLRPIRARQRQSRQYHQSQQSDTKAAAMRVYVPLTLSGLAEAYKAGELGSGPLEAYAVTPALREWYVSDDIEELEYAALNRAAQASLRLLATDPQVARRRVVVAVDVADGAASVDPDRGLDKSALGVVRVAGPVPMKKAAAVHVDSDDAEPDVTAAAAALGAADQGDDDAQFTVDGAEDHELMWFGVQEIPNLIG</sequence>
<accession>A0ABP3JHJ4</accession>
<evidence type="ECO:0000256" key="1">
    <source>
        <dbReference type="SAM" id="MobiDB-lite"/>
    </source>
</evidence>
<evidence type="ECO:0000313" key="3">
    <source>
        <dbReference type="Proteomes" id="UP001500909"/>
    </source>
</evidence>
<feature type="region of interest" description="Disordered" evidence="1">
    <location>
        <begin position="41"/>
        <end position="65"/>
    </location>
</feature>
<dbReference type="Pfam" id="PF21853">
    <property type="entry name" value="DUF6912"/>
    <property type="match status" value="1"/>
</dbReference>
<keyword evidence="3" id="KW-1185">Reference proteome</keyword>
<gene>
    <name evidence="2" type="ORF">GCM10010361_17460</name>
</gene>
<dbReference type="Proteomes" id="UP001500909">
    <property type="component" value="Unassembled WGS sequence"/>
</dbReference>